<accession>A0A6L6YIC2</accession>
<feature type="transmembrane region" description="Helical" evidence="14">
    <location>
        <begin position="254"/>
        <end position="272"/>
    </location>
</feature>
<dbReference type="RefSeq" id="WP_160335848.1">
    <property type="nucleotide sequence ID" value="NZ_CALPCR010000006.1"/>
</dbReference>
<comment type="catalytic activity">
    <reaction evidence="13 14">
        <text>di-trans,octa-cis-undecaprenyl diphosphate + H2O = di-trans,octa-cis-undecaprenyl phosphate + phosphate + H(+)</text>
        <dbReference type="Rhea" id="RHEA:28094"/>
        <dbReference type="ChEBI" id="CHEBI:15377"/>
        <dbReference type="ChEBI" id="CHEBI:15378"/>
        <dbReference type="ChEBI" id="CHEBI:43474"/>
        <dbReference type="ChEBI" id="CHEBI:58405"/>
        <dbReference type="ChEBI" id="CHEBI:60392"/>
        <dbReference type="EC" id="3.6.1.27"/>
    </reaction>
</comment>
<dbReference type="AlphaFoldDB" id="A0A6L6YIC2"/>
<evidence type="ECO:0000313" key="16">
    <source>
        <dbReference type="Proteomes" id="UP000472580"/>
    </source>
</evidence>
<protein>
    <recommendedName>
        <fullName evidence="4 14">Undecaprenyl-diphosphatase</fullName>
        <ecNumber evidence="3 14">3.6.1.27</ecNumber>
    </recommendedName>
    <alternativeName>
        <fullName evidence="12 14">Bacitracin resistance protein</fullName>
    </alternativeName>
    <alternativeName>
        <fullName evidence="11 14">Undecaprenyl pyrophosphate phosphatase</fullName>
    </alternativeName>
</protein>
<dbReference type="GO" id="GO:0008360">
    <property type="term" value="P:regulation of cell shape"/>
    <property type="evidence" value="ECO:0007669"/>
    <property type="project" value="UniProtKB-KW"/>
</dbReference>
<evidence type="ECO:0000256" key="8">
    <source>
        <dbReference type="ARBA" id="ARBA00022989"/>
    </source>
</evidence>
<dbReference type="Pfam" id="PF02673">
    <property type="entry name" value="BacA"/>
    <property type="match status" value="1"/>
</dbReference>
<evidence type="ECO:0000256" key="11">
    <source>
        <dbReference type="ARBA" id="ARBA00032707"/>
    </source>
</evidence>
<dbReference type="EC" id="3.6.1.27" evidence="3 14"/>
<dbReference type="NCBIfam" id="TIGR00753">
    <property type="entry name" value="undec_PP_bacA"/>
    <property type="match status" value="1"/>
</dbReference>
<dbReference type="InterPro" id="IPR003824">
    <property type="entry name" value="UppP"/>
</dbReference>
<dbReference type="Proteomes" id="UP000472580">
    <property type="component" value="Unassembled WGS sequence"/>
</dbReference>
<evidence type="ECO:0000256" key="5">
    <source>
        <dbReference type="ARBA" id="ARBA00022475"/>
    </source>
</evidence>
<evidence type="ECO:0000256" key="4">
    <source>
        <dbReference type="ARBA" id="ARBA00021581"/>
    </source>
</evidence>
<comment type="function">
    <text evidence="14">Catalyzes the dephosphorylation of undecaprenyl diphosphate (UPP). Confers resistance to bacitracin.</text>
</comment>
<keyword evidence="16" id="KW-1185">Reference proteome</keyword>
<feature type="transmembrane region" description="Helical" evidence="14">
    <location>
        <begin position="221"/>
        <end position="242"/>
    </location>
</feature>
<dbReference type="EMBL" id="WSRP01000030">
    <property type="protein sequence ID" value="MVX57426.1"/>
    <property type="molecule type" value="Genomic_DNA"/>
</dbReference>
<dbReference type="PANTHER" id="PTHR30622">
    <property type="entry name" value="UNDECAPRENYL-DIPHOSPHATASE"/>
    <property type="match status" value="1"/>
</dbReference>
<evidence type="ECO:0000256" key="1">
    <source>
        <dbReference type="ARBA" id="ARBA00004651"/>
    </source>
</evidence>
<evidence type="ECO:0000313" key="15">
    <source>
        <dbReference type="EMBL" id="MVX57426.1"/>
    </source>
</evidence>
<dbReference type="GO" id="GO:0071555">
    <property type="term" value="P:cell wall organization"/>
    <property type="evidence" value="ECO:0007669"/>
    <property type="project" value="UniProtKB-KW"/>
</dbReference>
<evidence type="ECO:0000256" key="2">
    <source>
        <dbReference type="ARBA" id="ARBA00010621"/>
    </source>
</evidence>
<keyword evidence="14" id="KW-0133">Cell shape</keyword>
<feature type="transmembrane region" description="Helical" evidence="14">
    <location>
        <begin position="83"/>
        <end position="102"/>
    </location>
</feature>
<sequence>MDWILYLKAVILGVVEGLTEFLPVSSTGHLIVAGSLLDYTGAEADTFYIAIQAGAIFAVCWHYRRRLIDICLGLFSEKVQQRLAANTVIAFLPAAVIGVLVAKYIKAWLFNPVSVAAALVIGGVIILIVERYQDKKSYRPRVASMDDMSWRDALKVGFLQCLAMIPGTSRSGATIIGGLVIGLSRTAATEFSFFLAIPTIFGATVYELWESRELLTAQSLPTIGVGFVVSFFSALAVVRWLLHYVAKHDFSAFGWYRILFGGVILLTWWTGLVQW</sequence>
<dbReference type="HAMAP" id="MF_01006">
    <property type="entry name" value="Undec_diphosphatase"/>
    <property type="match status" value="1"/>
</dbReference>
<keyword evidence="14" id="KW-0961">Cell wall biogenesis/degradation</keyword>
<evidence type="ECO:0000256" key="6">
    <source>
        <dbReference type="ARBA" id="ARBA00022692"/>
    </source>
</evidence>
<dbReference type="PANTHER" id="PTHR30622:SF3">
    <property type="entry name" value="UNDECAPRENYL-DIPHOSPHATASE"/>
    <property type="match status" value="1"/>
</dbReference>
<feature type="transmembrane region" description="Helical" evidence="14">
    <location>
        <begin position="46"/>
        <end position="63"/>
    </location>
</feature>
<dbReference type="GO" id="GO:0009252">
    <property type="term" value="P:peptidoglycan biosynthetic process"/>
    <property type="evidence" value="ECO:0007669"/>
    <property type="project" value="UniProtKB-KW"/>
</dbReference>
<keyword evidence="8 14" id="KW-1133">Transmembrane helix</keyword>
<feature type="transmembrane region" description="Helical" evidence="14">
    <location>
        <begin position="191"/>
        <end position="209"/>
    </location>
</feature>
<dbReference type="NCBIfam" id="NF001390">
    <property type="entry name" value="PRK00281.1-4"/>
    <property type="match status" value="1"/>
</dbReference>
<keyword evidence="7 14" id="KW-0378">Hydrolase</keyword>
<dbReference type="GO" id="GO:0005886">
    <property type="term" value="C:plasma membrane"/>
    <property type="evidence" value="ECO:0007669"/>
    <property type="project" value="UniProtKB-SubCell"/>
</dbReference>
<comment type="subcellular location">
    <subcellularLocation>
        <location evidence="1 14">Cell membrane</location>
        <topology evidence="1 14">Multi-pass membrane protein</topology>
    </subcellularLocation>
</comment>
<evidence type="ECO:0000256" key="9">
    <source>
        <dbReference type="ARBA" id="ARBA00023136"/>
    </source>
</evidence>
<keyword evidence="5 14" id="KW-1003">Cell membrane</keyword>
<dbReference type="GO" id="GO:0050380">
    <property type="term" value="F:undecaprenyl-diphosphatase activity"/>
    <property type="evidence" value="ECO:0007669"/>
    <property type="project" value="UniProtKB-UniRule"/>
</dbReference>
<dbReference type="OrthoDB" id="9808289at2"/>
<gene>
    <name evidence="14" type="primary">uppP</name>
    <name evidence="15" type="ORF">E5987_09480</name>
</gene>
<proteinExistence type="inferred from homology"/>
<feature type="transmembrane region" description="Helical" evidence="14">
    <location>
        <begin position="108"/>
        <end position="129"/>
    </location>
</feature>
<reference evidence="15 16" key="1">
    <citation type="submission" date="2019-12" db="EMBL/GenBank/DDBJ databases">
        <title>Microbes associate with the intestines of laboratory mice.</title>
        <authorList>
            <person name="Navarre W."/>
            <person name="Wong E."/>
        </authorList>
    </citation>
    <scope>NUCLEOTIDE SEQUENCE [LARGE SCALE GENOMIC DNA]</scope>
    <source>
        <strain evidence="15 16">NM82_D38</strain>
    </source>
</reference>
<evidence type="ECO:0000256" key="13">
    <source>
        <dbReference type="ARBA" id="ARBA00047594"/>
    </source>
</evidence>
<evidence type="ECO:0000256" key="12">
    <source>
        <dbReference type="ARBA" id="ARBA00032932"/>
    </source>
</evidence>
<organism evidence="15 16">
    <name type="scientific">Parasutterella muris</name>
    <dbReference type="NCBI Taxonomy" id="2565572"/>
    <lineage>
        <taxon>Bacteria</taxon>
        <taxon>Pseudomonadati</taxon>
        <taxon>Pseudomonadota</taxon>
        <taxon>Betaproteobacteria</taxon>
        <taxon>Burkholderiales</taxon>
        <taxon>Sutterellaceae</taxon>
        <taxon>Parasutterella</taxon>
    </lineage>
</organism>
<evidence type="ECO:0000256" key="10">
    <source>
        <dbReference type="ARBA" id="ARBA00023251"/>
    </source>
</evidence>
<evidence type="ECO:0000256" key="3">
    <source>
        <dbReference type="ARBA" id="ARBA00012374"/>
    </source>
</evidence>
<keyword evidence="10 14" id="KW-0046">Antibiotic resistance</keyword>
<comment type="caution">
    <text evidence="15">The sequence shown here is derived from an EMBL/GenBank/DDBJ whole genome shotgun (WGS) entry which is preliminary data.</text>
</comment>
<keyword evidence="9 14" id="KW-0472">Membrane</keyword>
<comment type="similarity">
    <text evidence="2 14">Belongs to the UppP family.</text>
</comment>
<dbReference type="GO" id="GO:0046677">
    <property type="term" value="P:response to antibiotic"/>
    <property type="evidence" value="ECO:0007669"/>
    <property type="project" value="UniProtKB-UniRule"/>
</dbReference>
<name>A0A6L6YIC2_9BURK</name>
<keyword evidence="14" id="KW-0573">Peptidoglycan synthesis</keyword>
<keyword evidence="6 14" id="KW-0812">Transmembrane</keyword>
<comment type="miscellaneous">
    <text evidence="14">Bacitracin is thought to be involved in the inhibition of peptidoglycan synthesis by sequestering undecaprenyl diphosphate, thereby reducing the pool of lipid carrier available.</text>
</comment>
<evidence type="ECO:0000256" key="14">
    <source>
        <dbReference type="HAMAP-Rule" id="MF_01006"/>
    </source>
</evidence>
<dbReference type="NCBIfam" id="NF001389">
    <property type="entry name" value="PRK00281.1-2"/>
    <property type="match status" value="1"/>
</dbReference>
<evidence type="ECO:0000256" key="7">
    <source>
        <dbReference type="ARBA" id="ARBA00022801"/>
    </source>
</evidence>